<dbReference type="EMBL" id="RXOF01000014">
    <property type="protein sequence ID" value="RTQ46812.1"/>
    <property type="molecule type" value="Genomic_DNA"/>
</dbReference>
<accession>A0A3S0H3U3</accession>
<evidence type="ECO:0000259" key="1">
    <source>
        <dbReference type="Pfam" id="PF14339"/>
    </source>
</evidence>
<comment type="caution">
    <text evidence="3">The sequence shown here is derived from an EMBL/GenBank/DDBJ whole genome shotgun (WGS) entry which is preliminary data.</text>
</comment>
<dbReference type="Proteomes" id="UP000282184">
    <property type="component" value="Unassembled WGS sequence"/>
</dbReference>
<evidence type="ECO:0000313" key="4">
    <source>
        <dbReference type="Proteomes" id="UP000282184"/>
    </source>
</evidence>
<sequence>MQSIRPTSAVCLLRPGSRAQRAFSPTLSSAFSNQTPRLYMPTPLLRSTSSSAAFRRSLGLLGGAMLLSLAANPASAQVVFGLSGTDLTSVNLASPATSQTRTAITGVAAGQTLVGLDFRPNTGELFALGYDASTTGVNSRLYVINQTTAVATPVGPAAVRLELGGASERIAFDFNPTVDRIRVASTNNTNYRLNPNNGAVAATDINLAFVAGDANAGQDPFVGAGAYTNSFIGAATTTLYYVDEQRSLLLRSDNPNGGTLATVATLSPAAGGNPTPINAPGASTDLDIVTNGLNDQQYYLNVNQVDGSGNFGSFLYRVNPANGATTFAGFINGQGVGITDIAIRIDRTAPAPSGQLLYGVTTNNNLISFYSGTPGFVNTSVAITGITAGQTLVGTDFRPNTGQLFGLGYNTDTGESRLYTIDLTTAVATPVGSGPITLGLGDATDNIGFDFNPTVDRIRVVSTNRADYRLNPNNGALAATDGTLAYAAGDPNAGQTPRIGSVGYTNSYPGSTSTTLYDIDEALSVLATQNPPNAGTLNTVGSTTGLTVSSSNALVDLDIYFDRTNLVNQAFLAANPNGQATSNLYTLTLGSGNATQVGAIGLGIPVRDISAQLEGANASAALTGRLLYGVAGGNLVSFDSGNPNVIRTAVNITGLPADGSQVLVGTDFSPATGELFALGYNVSTQQGQLYTLNTSTGALTAVGSLNAYGLGTTAANIGFDFNPTVNLIRVVSGTNQANLRVNPNSGVVTTDINLSNPSGTPLLTGAAYTNNDNNANTGTTLYGIDQARNVLLRSTNANAGTYVDQGALNVVLNSSQGADFDIYSDLTNPSSPANAAFLAASGSGLSTDNLYMVDLATGAASSVGRIGSGTNLTGLAAFLTPGPVIAAGLTWTGALSTDWGTAGNWSPAQVPTATDNVTIPDVTNDPVVSNAQQAASVALTSGATLTTANGGTLTVNGSFTNNGGTTLGSGTGTVVFAGVSPQTISGTTTFFNNLSAGPAGVVASAPVQVQRVLTLNGNLTSNGNLTLLSNATGTAHVINNGSAVVTGNATVQRYLDPSLNPGAGYRHFSAPVSGTTVADLTTGPFTPVVNPAYNNSPTPNNVTPFPTVFGYDETRVNTSGNPAPQDFDKGFFSPGATTDPMTVGRGYTVNIPAGLTPDFVGALGNGAITQGGLTRGTQTASGWHLLGNPYPAPLNWDLVGRSNVDAAVYVYRSTGQYAGTYSSYVAGGAGTNGGTNVIGSGQGFFVRVTTPGSSNGQVSFTNAARFTTYQSPVFQRNAAITGPLVRLELRAASGPADEAVVYLEPGATVGFDASMDAYKLLAGGAPVLATELDATNRLSINALPPLSSSTPDRIVNLHVQARQAGAHTLRATELLNLAGGAFAYLRDAETGTIIDLQSQPSYSFTLASTAVTSRFTLLITQNRVTATNNPQLSAQVGLYPNPARSQVTLSLPAALDRQPVAVSVLNALGQQVLTRVLPASRGTEAVTLPLTGLAKGVYTVRLTTAEGLLTKRLVVE</sequence>
<reference evidence="3 4" key="1">
    <citation type="submission" date="2018-12" db="EMBL/GenBank/DDBJ databases">
        <title>Hymenobacter gummosus sp. nov., isolated from a spring.</title>
        <authorList>
            <person name="Nie L."/>
        </authorList>
    </citation>
    <scope>NUCLEOTIDE SEQUENCE [LARGE SCALE GENOMIC DNA]</scope>
    <source>
        <strain evidence="3 4">KCTC 52166</strain>
    </source>
</reference>
<protein>
    <submittedName>
        <fullName evidence="3">DUF4394 domain-containing protein</fullName>
    </submittedName>
</protein>
<dbReference type="NCBIfam" id="TIGR04183">
    <property type="entry name" value="Por_Secre_tail"/>
    <property type="match status" value="1"/>
</dbReference>
<dbReference type="OrthoDB" id="531718at2"/>
<dbReference type="Pfam" id="PF18962">
    <property type="entry name" value="Por_Secre_tail"/>
    <property type="match status" value="1"/>
</dbReference>
<dbReference type="Pfam" id="PF14339">
    <property type="entry name" value="DUF4394"/>
    <property type="match status" value="3"/>
</dbReference>
<evidence type="ECO:0000259" key="2">
    <source>
        <dbReference type="Pfam" id="PF18962"/>
    </source>
</evidence>
<feature type="domain" description="DUF4394" evidence="1">
    <location>
        <begin position="87"/>
        <end position="342"/>
    </location>
</feature>
<proteinExistence type="predicted"/>
<dbReference type="InterPro" id="IPR026444">
    <property type="entry name" value="Secre_tail"/>
</dbReference>
<dbReference type="InterPro" id="IPR025507">
    <property type="entry name" value="DUF4394"/>
</dbReference>
<feature type="domain" description="Secretion system C-terminal sorting" evidence="2">
    <location>
        <begin position="1438"/>
        <end position="1515"/>
    </location>
</feature>
<organism evidence="3 4">
    <name type="scientific">Hymenobacter gummosus</name>
    <dbReference type="NCBI Taxonomy" id="1776032"/>
    <lineage>
        <taxon>Bacteria</taxon>
        <taxon>Pseudomonadati</taxon>
        <taxon>Bacteroidota</taxon>
        <taxon>Cytophagia</taxon>
        <taxon>Cytophagales</taxon>
        <taxon>Hymenobacteraceae</taxon>
        <taxon>Hymenobacter</taxon>
    </lineage>
</organism>
<keyword evidence="4" id="KW-1185">Reference proteome</keyword>
<feature type="domain" description="DUF4394" evidence="1">
    <location>
        <begin position="634"/>
        <end position="876"/>
    </location>
</feature>
<name>A0A3S0H3U3_9BACT</name>
<evidence type="ECO:0000313" key="3">
    <source>
        <dbReference type="EMBL" id="RTQ46812.1"/>
    </source>
</evidence>
<gene>
    <name evidence="3" type="ORF">EJV47_20790</name>
</gene>
<feature type="domain" description="DUF4394" evidence="1">
    <location>
        <begin position="365"/>
        <end position="609"/>
    </location>
</feature>